<evidence type="ECO:0000313" key="3">
    <source>
        <dbReference type="Proteomes" id="UP000002729"/>
    </source>
</evidence>
<proteinExistence type="predicted"/>
<reference evidence="2 3" key="1">
    <citation type="journal article" date="2011" name="Proc. Natl. Acad. Sci. U.S.A.">
        <title>Niche of harmful alga Aureococcus anophagefferens revealed through ecogenomics.</title>
        <authorList>
            <person name="Gobler C.J."/>
            <person name="Berry D.L."/>
            <person name="Dyhrman S.T."/>
            <person name="Wilhelm S.W."/>
            <person name="Salamov A."/>
            <person name="Lobanov A.V."/>
            <person name="Zhang Y."/>
            <person name="Collier J.L."/>
            <person name="Wurch L.L."/>
            <person name="Kustka A.B."/>
            <person name="Dill B.D."/>
            <person name="Shah M."/>
            <person name="VerBerkmoes N.C."/>
            <person name="Kuo A."/>
            <person name="Terry A."/>
            <person name="Pangilinan J."/>
            <person name="Lindquist E.A."/>
            <person name="Lucas S."/>
            <person name="Paulsen I.T."/>
            <person name="Hattenrath-Lehmann T.K."/>
            <person name="Talmage S.C."/>
            <person name="Walker E.A."/>
            <person name="Koch F."/>
            <person name="Burson A.M."/>
            <person name="Marcoval M.A."/>
            <person name="Tang Y.Z."/>
            <person name="Lecleir G.R."/>
            <person name="Coyne K.J."/>
            <person name="Berg G.M."/>
            <person name="Bertrand E.M."/>
            <person name="Saito M.A."/>
            <person name="Gladyshev V.N."/>
            <person name="Grigoriev I.V."/>
        </authorList>
    </citation>
    <scope>NUCLEOTIDE SEQUENCE [LARGE SCALE GENOMIC DNA]</scope>
    <source>
        <strain evidence="3">CCMP 1984</strain>
    </source>
</reference>
<evidence type="ECO:0000256" key="1">
    <source>
        <dbReference type="SAM" id="MobiDB-lite"/>
    </source>
</evidence>
<accession>F0YQM1</accession>
<dbReference type="OrthoDB" id="1923469at2759"/>
<evidence type="ECO:0000313" key="2">
    <source>
        <dbReference type="EMBL" id="EGB02589.1"/>
    </source>
</evidence>
<dbReference type="Proteomes" id="UP000002729">
    <property type="component" value="Unassembled WGS sequence"/>
</dbReference>
<name>F0YQM1_AURAN</name>
<feature type="compositionally biased region" description="Low complexity" evidence="1">
    <location>
        <begin position="210"/>
        <end position="228"/>
    </location>
</feature>
<dbReference type="AlphaFoldDB" id="F0YQM1"/>
<sequence>MAKLLALVAGARAAHHHLNPTMPYTITNEAPGHEGESREFSGAAYFDVDSPVLTMRYSEVAWRTLPAVPLPAEVVAKYANATIAVTGFEVDVLRDLGNGATESVAAYDSYNHHYGVQLLSSAVRLSSDAAGAAAGAFYGHAKVLDVEVAEGAAPPGARLAQSFVHGNGQEHRQMFHGAPPGYARRLWSPSAFVVAPVQISTNDGDGDPGQGPLPAIKRPGGATPARAACPRTTRNKINATAGTVDGRAFDGDCDRAEPLSDLNATKNPTCEAATYVGGLSCCADGAFLLDADQEPPAFEDRVFFRFRFYYDDWDDDKYADIEHVEWAANGCDSGCSGGGCANACGHIEFDVVRGVGSDEGDDVQIFQSTFPAGEMLASSCKPTDCQCMGADTVGESGFALVMAASHCHAPNCIRQVLKNLDSGEILCDGKTRVGSSEKVFDEAGYLFTPPCLWGAAADGLLAPPVLKKDTTLQMLTYFNSTYAHPGQMGIWQMKATALSA</sequence>
<protein>
    <submittedName>
        <fullName evidence="2">Uncharacterized protein</fullName>
    </submittedName>
</protein>
<dbReference type="InParanoid" id="F0YQM1"/>
<dbReference type="GeneID" id="20226993"/>
<feature type="region of interest" description="Disordered" evidence="1">
    <location>
        <begin position="202"/>
        <end position="228"/>
    </location>
</feature>
<gene>
    <name evidence="2" type="ORF">AURANDRAFT_68742</name>
</gene>
<dbReference type="EMBL" id="GL833421">
    <property type="protein sequence ID" value="EGB02589.1"/>
    <property type="molecule type" value="Genomic_DNA"/>
</dbReference>
<dbReference type="KEGG" id="aaf:AURANDRAFT_68742"/>
<dbReference type="RefSeq" id="XP_009042711.1">
    <property type="nucleotide sequence ID" value="XM_009044463.1"/>
</dbReference>
<organism evidence="3">
    <name type="scientific">Aureococcus anophagefferens</name>
    <name type="common">Harmful bloom alga</name>
    <dbReference type="NCBI Taxonomy" id="44056"/>
    <lineage>
        <taxon>Eukaryota</taxon>
        <taxon>Sar</taxon>
        <taxon>Stramenopiles</taxon>
        <taxon>Ochrophyta</taxon>
        <taxon>Pelagophyceae</taxon>
        <taxon>Pelagomonadales</taxon>
        <taxon>Pelagomonadaceae</taxon>
        <taxon>Aureococcus</taxon>
    </lineage>
</organism>
<keyword evidence="3" id="KW-1185">Reference proteome</keyword>